<dbReference type="Gene3D" id="1.10.8.50">
    <property type="match status" value="1"/>
</dbReference>
<dbReference type="EC" id="3.2.2.23" evidence="15"/>
<dbReference type="InterPro" id="IPR010663">
    <property type="entry name" value="Znf_FPG/IleRS"/>
</dbReference>
<dbReference type="NCBIfam" id="NF002211">
    <property type="entry name" value="PRK01103.1"/>
    <property type="match status" value="1"/>
</dbReference>
<evidence type="ECO:0000256" key="2">
    <source>
        <dbReference type="ARBA" id="ARBA00009409"/>
    </source>
</evidence>
<evidence type="ECO:0000256" key="1">
    <source>
        <dbReference type="ARBA" id="ARBA00001668"/>
    </source>
</evidence>
<dbReference type="GO" id="GO:0008270">
    <property type="term" value="F:zinc ion binding"/>
    <property type="evidence" value="ECO:0007669"/>
    <property type="project" value="UniProtKB-UniRule"/>
</dbReference>
<proteinExistence type="inferred from homology"/>
<evidence type="ECO:0000259" key="17">
    <source>
        <dbReference type="PROSITE" id="PS51068"/>
    </source>
</evidence>
<evidence type="ECO:0000256" key="7">
    <source>
        <dbReference type="ARBA" id="ARBA00022801"/>
    </source>
</evidence>
<comment type="caution">
    <text evidence="15">Lacks conserved residue(s) required for the propagation of feature annotation.</text>
</comment>
<evidence type="ECO:0000256" key="11">
    <source>
        <dbReference type="ARBA" id="ARBA00023239"/>
    </source>
</evidence>
<feature type="active site" description="Schiff-base intermediate with DNA" evidence="15">
    <location>
        <position position="2"/>
    </location>
</feature>
<keyword evidence="8 15" id="KW-0862">Zinc</keyword>
<dbReference type="RefSeq" id="WP_170037831.1">
    <property type="nucleotide sequence ID" value="NZ_JABDTL010000002.1"/>
</dbReference>
<name>A0A841GPN8_9BACT</name>
<keyword evidence="11 15" id="KW-0456">Lyase</keyword>
<dbReference type="GO" id="GO:0003684">
    <property type="term" value="F:damaged DNA binding"/>
    <property type="evidence" value="ECO:0007669"/>
    <property type="project" value="InterPro"/>
</dbReference>
<dbReference type="SMART" id="SM01232">
    <property type="entry name" value="H2TH"/>
    <property type="match status" value="1"/>
</dbReference>
<dbReference type="InterPro" id="IPR035937">
    <property type="entry name" value="FPG_N"/>
</dbReference>
<dbReference type="Pfam" id="PF01149">
    <property type="entry name" value="Fapy_DNA_glyco"/>
    <property type="match status" value="1"/>
</dbReference>
<accession>A0A841GPN8</accession>
<keyword evidence="13 15" id="KW-0326">Glycosidase</keyword>
<dbReference type="InterPro" id="IPR015887">
    <property type="entry name" value="DNA_glyclase_Znf_dom_DNA_BS"/>
</dbReference>
<evidence type="ECO:0000313" key="19">
    <source>
        <dbReference type="Proteomes" id="UP000582837"/>
    </source>
</evidence>
<dbReference type="CDD" id="cd08966">
    <property type="entry name" value="EcFpg-like_N"/>
    <property type="match status" value="1"/>
</dbReference>
<comment type="caution">
    <text evidence="18">The sequence shown here is derived from an EMBL/GenBank/DDBJ whole genome shotgun (WGS) entry which is preliminary data.</text>
</comment>
<feature type="active site" description="Proton donor" evidence="15">
    <location>
        <position position="3"/>
    </location>
</feature>
<comment type="similarity">
    <text evidence="2 15">Belongs to the FPG family.</text>
</comment>
<gene>
    <name evidence="15" type="primary">mutM</name>
    <name evidence="15" type="synonym">fpg</name>
    <name evidence="18" type="ORF">HNQ61_000957</name>
</gene>
<dbReference type="PROSITE" id="PS51068">
    <property type="entry name" value="FPG_CAT"/>
    <property type="match status" value="1"/>
</dbReference>
<dbReference type="Pfam" id="PF06831">
    <property type="entry name" value="H2TH"/>
    <property type="match status" value="1"/>
</dbReference>
<dbReference type="PROSITE" id="PS51066">
    <property type="entry name" value="ZF_FPG_2"/>
    <property type="match status" value="1"/>
</dbReference>
<dbReference type="FunFam" id="1.10.8.50:FF:000003">
    <property type="entry name" value="Formamidopyrimidine-DNA glycosylase"/>
    <property type="match status" value="1"/>
</dbReference>
<evidence type="ECO:0000256" key="4">
    <source>
        <dbReference type="ARBA" id="ARBA00022723"/>
    </source>
</evidence>
<evidence type="ECO:0000256" key="9">
    <source>
        <dbReference type="ARBA" id="ARBA00023125"/>
    </source>
</evidence>
<evidence type="ECO:0000256" key="15">
    <source>
        <dbReference type="HAMAP-Rule" id="MF_00103"/>
    </source>
</evidence>
<feature type="domain" description="FPG-type" evidence="16">
    <location>
        <begin position="237"/>
        <end position="271"/>
    </location>
</feature>
<keyword evidence="7 15" id="KW-0378">Hydrolase</keyword>
<dbReference type="PANTHER" id="PTHR22993:SF9">
    <property type="entry name" value="FORMAMIDOPYRIMIDINE-DNA GLYCOSYLASE"/>
    <property type="match status" value="1"/>
</dbReference>
<organism evidence="18 19">
    <name type="scientific">Longimicrobium terrae</name>
    <dbReference type="NCBI Taxonomy" id="1639882"/>
    <lineage>
        <taxon>Bacteria</taxon>
        <taxon>Pseudomonadati</taxon>
        <taxon>Gemmatimonadota</taxon>
        <taxon>Longimicrobiia</taxon>
        <taxon>Longimicrobiales</taxon>
        <taxon>Longimicrobiaceae</taxon>
        <taxon>Longimicrobium</taxon>
    </lineage>
</organism>
<evidence type="ECO:0000256" key="13">
    <source>
        <dbReference type="ARBA" id="ARBA00023295"/>
    </source>
</evidence>
<protein>
    <recommendedName>
        <fullName evidence="15">Formamidopyrimidine-DNA glycosylase</fullName>
        <shortName evidence="15">Fapy-DNA glycosylase</shortName>
        <ecNumber evidence="15">3.2.2.23</ecNumber>
    </recommendedName>
    <alternativeName>
        <fullName evidence="15">DNA-(apurinic or apyrimidinic site) lyase MutM</fullName>
        <shortName evidence="15">AP lyase MutM</shortName>
        <ecNumber evidence="15">4.2.99.18</ecNumber>
    </alternativeName>
</protein>
<reference evidence="18 19" key="1">
    <citation type="submission" date="2020-08" db="EMBL/GenBank/DDBJ databases">
        <title>Genomic Encyclopedia of Type Strains, Phase IV (KMG-IV): sequencing the most valuable type-strain genomes for metagenomic binning, comparative biology and taxonomic classification.</title>
        <authorList>
            <person name="Goeker M."/>
        </authorList>
    </citation>
    <scope>NUCLEOTIDE SEQUENCE [LARGE SCALE GENOMIC DNA]</scope>
    <source>
        <strain evidence="18 19">DSM 29007</strain>
    </source>
</reference>
<sequence length="271" mass="29829">MPELPEVETIVRDLSHLLPGAKVRGVTVLRPDLIEGESADEFAARLKGKKIRGVTRRAKNIVTDLGGERLLVNLGMTGRLLVAREGEEETGHLGVRIALDGGRELRYHDARRFGRLWIVGEDAWRAWDGELGVEPLSDDFTAEWLLEKAARSRVAVKTWLMDQARVVGVGNIYASEGLFRAGVDPRRPANSLTADEAERVVAGVRRVLGDAIEHRGTTFLDYRDARGERGGFAARLQVYDQEGEPCPVCAAPIERIVQGGRSTFFCGACQS</sequence>
<feature type="active site" description="Proton donor; for beta-elimination activity" evidence="15">
    <location>
        <position position="59"/>
    </location>
</feature>
<dbReference type="InterPro" id="IPR020629">
    <property type="entry name" value="FPG_Glyclase"/>
</dbReference>
<dbReference type="HAMAP" id="MF_00103">
    <property type="entry name" value="Fapy_DNA_glycosyl"/>
    <property type="match status" value="1"/>
</dbReference>
<dbReference type="PROSITE" id="PS01242">
    <property type="entry name" value="ZF_FPG_1"/>
    <property type="match status" value="1"/>
</dbReference>
<dbReference type="Pfam" id="PF06827">
    <property type="entry name" value="zf-FPG_IleRS"/>
    <property type="match status" value="1"/>
</dbReference>
<evidence type="ECO:0000256" key="5">
    <source>
        <dbReference type="ARBA" id="ARBA00022763"/>
    </source>
</evidence>
<dbReference type="SUPFAM" id="SSF81624">
    <property type="entry name" value="N-terminal domain of MutM-like DNA repair proteins"/>
    <property type="match status" value="1"/>
</dbReference>
<dbReference type="PANTHER" id="PTHR22993">
    <property type="entry name" value="FORMAMIDOPYRIMIDINE-DNA GLYCOSYLASE"/>
    <property type="match status" value="1"/>
</dbReference>
<dbReference type="Gene3D" id="3.20.190.10">
    <property type="entry name" value="MutM-like, N-terminal"/>
    <property type="match status" value="1"/>
</dbReference>
<comment type="function">
    <text evidence="15">Involved in base excision repair of DNA damaged by oxidation or by mutagenic agents. Acts as DNA glycosylase that recognizes and removes damaged bases. Has a preference for oxidized purines, such as 7,8-dihydro-8-oxoguanine (8-oxoG). Has AP (apurinic/apyrimidinic) lyase activity and introduces nicks in the DNA strand. Cleaves the DNA backbone by beta-delta elimination to generate a single-strand break at the site of the removed base with both 3'- and 5'-phosphates.</text>
</comment>
<keyword evidence="4 15" id="KW-0479">Metal-binding</keyword>
<dbReference type="EC" id="4.2.99.18" evidence="15"/>
<comment type="subunit">
    <text evidence="3 15">Monomer.</text>
</comment>
<evidence type="ECO:0000313" key="18">
    <source>
        <dbReference type="EMBL" id="MBB6069342.1"/>
    </source>
</evidence>
<feature type="binding site" evidence="15">
    <location>
        <position position="92"/>
    </location>
    <ligand>
        <name>DNA</name>
        <dbReference type="ChEBI" id="CHEBI:16991"/>
    </ligand>
</feature>
<dbReference type="SMART" id="SM00898">
    <property type="entry name" value="Fapy_DNA_glyco"/>
    <property type="match status" value="1"/>
</dbReference>
<dbReference type="InterPro" id="IPR000214">
    <property type="entry name" value="Znf_DNA_glyclase/AP_lyase"/>
</dbReference>
<comment type="catalytic activity">
    <reaction evidence="1 15">
        <text>Hydrolysis of DNA containing ring-opened 7-methylguanine residues, releasing 2,6-diamino-4-hydroxy-5-(N-methyl)formamidopyrimidine.</text>
        <dbReference type="EC" id="3.2.2.23"/>
    </reaction>
</comment>
<dbReference type="SUPFAM" id="SSF57716">
    <property type="entry name" value="Glucocorticoid receptor-like (DNA-binding domain)"/>
    <property type="match status" value="1"/>
</dbReference>
<dbReference type="Proteomes" id="UP000582837">
    <property type="component" value="Unassembled WGS sequence"/>
</dbReference>
<evidence type="ECO:0000259" key="16">
    <source>
        <dbReference type="PROSITE" id="PS51066"/>
    </source>
</evidence>
<keyword evidence="12 15" id="KW-0511">Multifunctional enzyme</keyword>
<dbReference type="GO" id="GO:0034039">
    <property type="term" value="F:8-oxo-7,8-dihydroguanine DNA N-glycosylase activity"/>
    <property type="evidence" value="ECO:0007669"/>
    <property type="project" value="TreeGrafter"/>
</dbReference>
<dbReference type="NCBIfam" id="TIGR00577">
    <property type="entry name" value="fpg"/>
    <property type="match status" value="1"/>
</dbReference>
<evidence type="ECO:0000256" key="6">
    <source>
        <dbReference type="ARBA" id="ARBA00022771"/>
    </source>
</evidence>
<evidence type="ECO:0000256" key="14">
    <source>
        <dbReference type="ARBA" id="ARBA00044632"/>
    </source>
</evidence>
<evidence type="ECO:0000256" key="12">
    <source>
        <dbReference type="ARBA" id="ARBA00023268"/>
    </source>
</evidence>
<dbReference type="InterPro" id="IPR010979">
    <property type="entry name" value="Ribosomal_uS13-like_H2TH"/>
</dbReference>
<dbReference type="InterPro" id="IPR012319">
    <property type="entry name" value="FPG_cat"/>
</dbReference>
<keyword evidence="5 15" id="KW-0227">DNA damage</keyword>
<keyword evidence="6 15" id="KW-0863">Zinc-finger</keyword>
<keyword evidence="10 15" id="KW-0234">DNA repair</keyword>
<keyword evidence="9 15" id="KW-0238">DNA-binding</keyword>
<dbReference type="GO" id="GO:0006284">
    <property type="term" value="P:base-excision repair"/>
    <property type="evidence" value="ECO:0007669"/>
    <property type="project" value="InterPro"/>
</dbReference>
<keyword evidence="19" id="KW-1185">Reference proteome</keyword>
<feature type="binding site" evidence="15">
    <location>
        <position position="111"/>
    </location>
    <ligand>
        <name>DNA</name>
        <dbReference type="ChEBI" id="CHEBI:16991"/>
    </ligand>
</feature>
<evidence type="ECO:0000256" key="8">
    <source>
        <dbReference type="ARBA" id="ARBA00022833"/>
    </source>
</evidence>
<dbReference type="InterPro" id="IPR015886">
    <property type="entry name" value="H2TH_FPG"/>
</dbReference>
<feature type="domain" description="Formamidopyrimidine-DNA glycosylase catalytic" evidence="17">
    <location>
        <begin position="2"/>
        <end position="114"/>
    </location>
</feature>
<dbReference type="EMBL" id="JACHIA010000002">
    <property type="protein sequence ID" value="MBB6069342.1"/>
    <property type="molecule type" value="Genomic_DNA"/>
</dbReference>
<feature type="active site" description="Proton donor; for delta-elimination activity" evidence="15">
    <location>
        <position position="261"/>
    </location>
</feature>
<dbReference type="SUPFAM" id="SSF46946">
    <property type="entry name" value="S13-like H2TH domain"/>
    <property type="match status" value="1"/>
</dbReference>
<evidence type="ECO:0000256" key="3">
    <source>
        <dbReference type="ARBA" id="ARBA00011245"/>
    </source>
</evidence>
<evidence type="ECO:0000256" key="10">
    <source>
        <dbReference type="ARBA" id="ARBA00023204"/>
    </source>
</evidence>
<dbReference type="GO" id="GO:0140078">
    <property type="term" value="F:class I DNA-(apurinic or apyrimidinic site) endonuclease activity"/>
    <property type="evidence" value="ECO:0007669"/>
    <property type="project" value="UniProtKB-EC"/>
</dbReference>
<dbReference type="AlphaFoldDB" id="A0A841GPN8"/>
<comment type="cofactor">
    <cofactor evidence="15">
        <name>Zn(2+)</name>
        <dbReference type="ChEBI" id="CHEBI:29105"/>
    </cofactor>
    <text evidence="15">Binds 1 zinc ion per subunit.</text>
</comment>
<comment type="catalytic activity">
    <reaction evidence="14 15">
        <text>2'-deoxyribonucleotide-(2'-deoxyribose 5'-phosphate)-2'-deoxyribonucleotide-DNA = a 3'-end 2'-deoxyribonucleotide-(2,3-dehydro-2,3-deoxyribose 5'-phosphate)-DNA + a 5'-end 5'-phospho-2'-deoxyribonucleoside-DNA + H(+)</text>
        <dbReference type="Rhea" id="RHEA:66592"/>
        <dbReference type="Rhea" id="RHEA-COMP:13180"/>
        <dbReference type="Rhea" id="RHEA-COMP:16897"/>
        <dbReference type="Rhea" id="RHEA-COMP:17067"/>
        <dbReference type="ChEBI" id="CHEBI:15378"/>
        <dbReference type="ChEBI" id="CHEBI:136412"/>
        <dbReference type="ChEBI" id="CHEBI:157695"/>
        <dbReference type="ChEBI" id="CHEBI:167181"/>
        <dbReference type="EC" id="4.2.99.18"/>
    </reaction>
</comment>